<evidence type="ECO:0000256" key="1">
    <source>
        <dbReference type="ARBA" id="ARBA00005854"/>
    </source>
</evidence>
<sequence length="341" mass="38521">MNSIMKVLIYSAKDFEIPFLEQSNKDQFHIKYSKERLTEDTAVLALGFDVVSIFSADDCSSSVLERLRDFGIRYITLRSSGYDNINLKTASRLGIRVANAAGYSPHAIAEHAITLLLSLNRKIIMANQQVHNYNFLLDDLIGFDLNQKTVGIIGTGRIGKVIAKIMNGFGCQIIANDLIEDPDLVENDKVTYYKLEELLQQSDILFLSTPLTSETHHLIRTETIEYMKRNLILINVARGGIVRTEDIIKALELKKIAAYGSDVYEYENRVFFYDRSQNHPNDPLLQELIDLPNSLITPHQAFATKEALHNIAKTTFDNIQSWQNGGIPQNELTPVLKDIDG</sequence>
<comment type="similarity">
    <text evidence="1 3">Belongs to the D-isomer specific 2-hydroxyacid dehydrogenase family.</text>
</comment>
<dbReference type="InterPro" id="IPR036291">
    <property type="entry name" value="NAD(P)-bd_dom_sf"/>
</dbReference>
<evidence type="ECO:0000256" key="3">
    <source>
        <dbReference type="RuleBase" id="RU003719"/>
    </source>
</evidence>
<comment type="caution">
    <text evidence="6">The sequence shown here is derived from an EMBL/GenBank/DDBJ whole genome shotgun (WGS) entry which is preliminary data.</text>
</comment>
<protein>
    <submittedName>
        <fullName evidence="6">2-hydroxyacid dehydrogenase</fullName>
    </submittedName>
</protein>
<dbReference type="InterPro" id="IPR006140">
    <property type="entry name" value="D-isomer_DH_NAD-bd"/>
</dbReference>
<accession>A0ABN1J7X0</accession>
<dbReference type="Pfam" id="PF02826">
    <property type="entry name" value="2-Hacid_dh_C"/>
    <property type="match status" value="1"/>
</dbReference>
<dbReference type="InterPro" id="IPR058205">
    <property type="entry name" value="D-LDH-like"/>
</dbReference>
<name>A0ABN1J7X0_9FLAO</name>
<dbReference type="Proteomes" id="UP001501758">
    <property type="component" value="Unassembled WGS sequence"/>
</dbReference>
<dbReference type="RefSeq" id="WP_343914350.1">
    <property type="nucleotide sequence ID" value="NZ_BAAAGE010000005.1"/>
</dbReference>
<reference evidence="6 7" key="1">
    <citation type="journal article" date="2019" name="Int. J. Syst. Evol. Microbiol.">
        <title>The Global Catalogue of Microorganisms (GCM) 10K type strain sequencing project: providing services to taxonomists for standard genome sequencing and annotation.</title>
        <authorList>
            <consortium name="The Broad Institute Genomics Platform"/>
            <consortium name="The Broad Institute Genome Sequencing Center for Infectious Disease"/>
            <person name="Wu L."/>
            <person name="Ma J."/>
        </authorList>
    </citation>
    <scope>NUCLEOTIDE SEQUENCE [LARGE SCALE GENOMIC DNA]</scope>
    <source>
        <strain evidence="6 7">JCM 15974</strain>
    </source>
</reference>
<feature type="domain" description="D-isomer specific 2-hydroxyacid dehydrogenase catalytic" evidence="4">
    <location>
        <begin position="7"/>
        <end position="331"/>
    </location>
</feature>
<keyword evidence="3" id="KW-0560">Oxidoreductase</keyword>
<dbReference type="EMBL" id="BAAAGE010000005">
    <property type="protein sequence ID" value="GAA0731371.1"/>
    <property type="molecule type" value="Genomic_DNA"/>
</dbReference>
<evidence type="ECO:0000313" key="6">
    <source>
        <dbReference type="EMBL" id="GAA0731371.1"/>
    </source>
</evidence>
<dbReference type="PANTHER" id="PTHR43026">
    <property type="entry name" value="2-HYDROXYACID DEHYDROGENASE HOMOLOG 1-RELATED"/>
    <property type="match status" value="1"/>
</dbReference>
<dbReference type="CDD" id="cd12183">
    <property type="entry name" value="LDH_like_2"/>
    <property type="match status" value="1"/>
</dbReference>
<keyword evidence="2" id="KW-0520">NAD</keyword>
<dbReference type="Gene3D" id="3.40.50.720">
    <property type="entry name" value="NAD(P)-binding Rossmann-like Domain"/>
    <property type="match status" value="2"/>
</dbReference>
<keyword evidence="7" id="KW-1185">Reference proteome</keyword>
<proteinExistence type="inferred from homology"/>
<dbReference type="SUPFAM" id="SSF51735">
    <property type="entry name" value="NAD(P)-binding Rossmann-fold domains"/>
    <property type="match status" value="1"/>
</dbReference>
<dbReference type="InterPro" id="IPR006139">
    <property type="entry name" value="D-isomer_2_OHA_DH_cat_dom"/>
</dbReference>
<evidence type="ECO:0000259" key="5">
    <source>
        <dbReference type="Pfam" id="PF02826"/>
    </source>
</evidence>
<feature type="domain" description="D-isomer specific 2-hydroxyacid dehydrogenase NAD-binding" evidence="5">
    <location>
        <begin position="113"/>
        <end position="301"/>
    </location>
</feature>
<dbReference type="SUPFAM" id="SSF52283">
    <property type="entry name" value="Formate/glycerate dehydrogenase catalytic domain-like"/>
    <property type="match status" value="1"/>
</dbReference>
<dbReference type="PANTHER" id="PTHR43026:SF1">
    <property type="entry name" value="2-HYDROXYACID DEHYDROGENASE HOMOLOG 1-RELATED"/>
    <property type="match status" value="1"/>
</dbReference>
<organism evidence="6 7">
    <name type="scientific">Aquimarina litoralis</name>
    <dbReference type="NCBI Taxonomy" id="584605"/>
    <lineage>
        <taxon>Bacteria</taxon>
        <taxon>Pseudomonadati</taxon>
        <taxon>Bacteroidota</taxon>
        <taxon>Flavobacteriia</taxon>
        <taxon>Flavobacteriales</taxon>
        <taxon>Flavobacteriaceae</taxon>
        <taxon>Aquimarina</taxon>
    </lineage>
</organism>
<evidence type="ECO:0000313" key="7">
    <source>
        <dbReference type="Proteomes" id="UP001501758"/>
    </source>
</evidence>
<evidence type="ECO:0000256" key="2">
    <source>
        <dbReference type="ARBA" id="ARBA00023027"/>
    </source>
</evidence>
<evidence type="ECO:0000259" key="4">
    <source>
        <dbReference type="Pfam" id="PF00389"/>
    </source>
</evidence>
<dbReference type="Pfam" id="PF00389">
    <property type="entry name" value="2-Hacid_dh"/>
    <property type="match status" value="1"/>
</dbReference>
<gene>
    <name evidence="6" type="ORF">GCM10009430_43460</name>
</gene>